<keyword evidence="4" id="KW-0472">Membrane</keyword>
<dbReference type="PANTHER" id="PTHR13802:SF52">
    <property type="entry name" value="MUCIN-4"/>
    <property type="match status" value="1"/>
</dbReference>
<dbReference type="InterPro" id="IPR056619">
    <property type="entry name" value="C8-3_MUC4"/>
</dbReference>
<keyword evidence="3" id="KW-1133">Transmembrane helix</keyword>
<keyword evidence="12" id="KW-1185">Reference proteome</keyword>
<dbReference type="InterPro" id="IPR001846">
    <property type="entry name" value="VWF_type-D"/>
</dbReference>
<dbReference type="Pfam" id="PF03782">
    <property type="entry name" value="AMOP"/>
    <property type="match status" value="2"/>
</dbReference>
<evidence type="ECO:0000313" key="11">
    <source>
        <dbReference type="EMBL" id="CAG2235139.1"/>
    </source>
</evidence>
<dbReference type="InterPro" id="IPR051495">
    <property type="entry name" value="Epithelial_Barrier/Signaling"/>
</dbReference>
<keyword evidence="5" id="KW-1015">Disulfide bond</keyword>
<feature type="region of interest" description="Disordered" evidence="6">
    <location>
        <begin position="1895"/>
        <end position="1950"/>
    </location>
</feature>
<evidence type="ECO:0000313" key="12">
    <source>
        <dbReference type="Proteomes" id="UP000683360"/>
    </source>
</evidence>
<dbReference type="Pfam" id="PF00094">
    <property type="entry name" value="VWD"/>
    <property type="match status" value="2"/>
</dbReference>
<dbReference type="PANTHER" id="PTHR13802">
    <property type="entry name" value="MUCIN 4-RELATED"/>
    <property type="match status" value="1"/>
</dbReference>
<organism evidence="11 12">
    <name type="scientific">Mytilus edulis</name>
    <name type="common">Blue mussel</name>
    <dbReference type="NCBI Taxonomy" id="6550"/>
    <lineage>
        <taxon>Eukaryota</taxon>
        <taxon>Metazoa</taxon>
        <taxon>Spiralia</taxon>
        <taxon>Lophotrochozoa</taxon>
        <taxon>Mollusca</taxon>
        <taxon>Bivalvia</taxon>
        <taxon>Autobranchia</taxon>
        <taxon>Pteriomorphia</taxon>
        <taxon>Mytilida</taxon>
        <taxon>Mytiloidea</taxon>
        <taxon>Mytilidae</taxon>
        <taxon>Mytilinae</taxon>
        <taxon>Mytilus</taxon>
    </lineage>
</organism>
<feature type="domain" description="VWFD" evidence="10">
    <location>
        <begin position="580"/>
        <end position="800"/>
    </location>
</feature>
<accession>A0A8S3TN38</accession>
<dbReference type="SUPFAM" id="SSF81296">
    <property type="entry name" value="E set domains"/>
    <property type="match status" value="1"/>
</dbReference>
<feature type="domain" description="AMOP" evidence="8">
    <location>
        <begin position="417"/>
        <end position="568"/>
    </location>
</feature>
<dbReference type="OrthoDB" id="6051552at2759"/>
<feature type="compositionally biased region" description="Polar residues" evidence="6">
    <location>
        <begin position="1917"/>
        <end position="1935"/>
    </location>
</feature>
<protein>
    <submittedName>
        <fullName evidence="11">Uncharacterized protein</fullName>
    </submittedName>
</protein>
<dbReference type="SMART" id="SM00216">
    <property type="entry name" value="VWD"/>
    <property type="match status" value="2"/>
</dbReference>
<evidence type="ECO:0000256" key="5">
    <source>
        <dbReference type="ARBA" id="ARBA00023157"/>
    </source>
</evidence>
<evidence type="ECO:0000256" key="3">
    <source>
        <dbReference type="ARBA" id="ARBA00022989"/>
    </source>
</evidence>
<feature type="signal peptide" evidence="7">
    <location>
        <begin position="1"/>
        <end position="18"/>
    </location>
</feature>
<evidence type="ECO:0000259" key="9">
    <source>
        <dbReference type="PROSITE" id="PS51220"/>
    </source>
</evidence>
<feature type="compositionally biased region" description="Polar residues" evidence="6">
    <location>
        <begin position="1895"/>
        <end position="1908"/>
    </location>
</feature>
<dbReference type="InterPro" id="IPR002909">
    <property type="entry name" value="IPT_dom"/>
</dbReference>
<dbReference type="InterPro" id="IPR014756">
    <property type="entry name" value="Ig_E-set"/>
</dbReference>
<comment type="caution">
    <text evidence="11">The sequence shown here is derived from an EMBL/GenBank/DDBJ whole genome shotgun (WGS) entry which is preliminary data.</text>
</comment>
<keyword evidence="2" id="KW-0812">Transmembrane</keyword>
<dbReference type="Proteomes" id="UP000683360">
    <property type="component" value="Unassembled WGS sequence"/>
</dbReference>
<dbReference type="SMART" id="SM00723">
    <property type="entry name" value="AMOP"/>
    <property type="match status" value="2"/>
</dbReference>
<reference evidence="11" key="1">
    <citation type="submission" date="2021-03" db="EMBL/GenBank/DDBJ databases">
        <authorList>
            <person name="Bekaert M."/>
        </authorList>
    </citation>
    <scope>NUCLEOTIDE SEQUENCE</scope>
</reference>
<dbReference type="GO" id="GO:0007160">
    <property type="term" value="P:cell-matrix adhesion"/>
    <property type="evidence" value="ECO:0007669"/>
    <property type="project" value="InterPro"/>
</dbReference>
<evidence type="ECO:0000256" key="4">
    <source>
        <dbReference type="ARBA" id="ARBA00023136"/>
    </source>
</evidence>
<dbReference type="SMART" id="SM00032">
    <property type="entry name" value="CCP"/>
    <property type="match status" value="2"/>
</dbReference>
<dbReference type="SMART" id="SM00539">
    <property type="entry name" value="NIDO"/>
    <property type="match status" value="2"/>
</dbReference>
<feature type="domain" description="VWFD" evidence="10">
    <location>
        <begin position="1564"/>
        <end position="1783"/>
    </location>
</feature>
<gene>
    <name evidence="11" type="ORF">MEDL_47722</name>
</gene>
<keyword evidence="7" id="KW-0732">Signal</keyword>
<dbReference type="Pfam" id="PF06119">
    <property type="entry name" value="NIDO"/>
    <property type="match status" value="2"/>
</dbReference>
<dbReference type="InterPro" id="IPR003886">
    <property type="entry name" value="NIDO_dom"/>
</dbReference>
<evidence type="ECO:0000259" key="10">
    <source>
        <dbReference type="PROSITE" id="PS51233"/>
    </source>
</evidence>
<proteinExistence type="predicted"/>
<evidence type="ECO:0000256" key="1">
    <source>
        <dbReference type="ARBA" id="ARBA00004370"/>
    </source>
</evidence>
<dbReference type="Pfam" id="PF01833">
    <property type="entry name" value="TIG"/>
    <property type="match status" value="1"/>
</dbReference>
<feature type="domain" description="NIDO" evidence="9">
    <location>
        <begin position="90"/>
        <end position="249"/>
    </location>
</feature>
<dbReference type="PROSITE" id="PS51220">
    <property type="entry name" value="NIDO"/>
    <property type="match status" value="2"/>
</dbReference>
<evidence type="ECO:0000259" key="8">
    <source>
        <dbReference type="PROSITE" id="PS50856"/>
    </source>
</evidence>
<name>A0A8S3TN38_MYTED</name>
<dbReference type="InterPro" id="IPR000436">
    <property type="entry name" value="Sushi_SCR_CCP_dom"/>
</dbReference>
<dbReference type="Pfam" id="PF23263">
    <property type="entry name" value="C8-3_MUC4"/>
    <property type="match status" value="1"/>
</dbReference>
<feature type="domain" description="NIDO" evidence="9">
    <location>
        <begin position="1004"/>
        <end position="1162"/>
    </location>
</feature>
<sequence>MKLFLLMTICVYCQVVKGDEIFPLTGGKSVTRGEDKTGHKVTLPAKIKFPFMGTIYENLYVSKDGLVGFAPGTLHQTEILTETLTKEDPAFAAPYYFSAQDIGSNLNGKPYTGNVLYRTTDSDILAGELSNYSSIIQESMVGLENQFEASYALVVTWKDVISKTDVLKGCSSCMTNTFQLAMLTDGTASFAIFNYVTMNITPDKFTQSGFNAGEGRGYTTALNSGQLQYPKSYQGSDTKGRYIYRIDGEQIQHGDALTIIEEITICQTSDDDDNTKRYLKRCVLNIYPTFAGMLGGKMLDISGPCIQRDASQTQVKCKFGGRDDLVTYGYKVNVMKARCSVPRMSIRGWITVEVSIDRRPYSHSTKILIGSICDEYEIGVVMAELQDQKQATFYRFIISKLVPLGFFVNNAMVMKLGENWPSQKCKMWHDKDKQDMDWLNDVESCPCTLVQALSDIGRFYSDAGCYLYDNRTSKCRYHEGSVHCVRSVQPTKSGAGNQCCYDANGNLRYAADSFRGSTPDKSHGLGAAPFGRLDLVPDMSHWVLDIASLFQCCMWTDYKDCDYYMDQRPTIDCKGYSPPMPAMIFGQGHIETFDGMHQRMCGHGDFLLMNTTLPDDSVVTVQGRFYENVFPEVVGERGNTSVMLTNVGIRVVRGRTTETVEIRLKLPTADRSERYLDVLVNQQYHFFDNKQSYWQDFKSFTVVNTDETGKEANFTVILKQYGLAVQIADCDKTLCVLVVAPPSFKGKVQGLLGNFNGNATDDLLYVNYTITEQMKQDKLDNLTLYQYFKYPWATPAKESVLPMYVAPSYDPPICSVDQPTRRPLLECDNNEHCLFDYIATGGKDIALRTKSMSMRIHELRHFLTPVRSCGLLNVPRSVKSNTNYLLDQTVTVQSCRQGYLQGDDTTYTCSATSETTQTWSPSVNAKCSVSKGDEDIFPQTGERVTRNEDNTNHEVILPSNVNFPFMGTIYTKLYVSKDGLVGFVPGTLHQTEIFTDTLTQADPAFVAPYYFPAQDIGSKINGKPYTGQVLYREGPDIPAGELSNYSSVIQESMVGLEYQFEASYALVVTWKEVISKTSVLNSCNPCKNNTFQLAMLTDGTSSFVIFNYVKMDITTDRFTQSGFNAGEGRGYTTALNAVQLKYAKSYQGSDTKGRYIYRIDGEQIQHGGCSDVNRGGVLNIYPTFAGMLGGKMLDISGRCMQFNDLTTNVKCRFGEDNSLVTYGYKINSMKARCSVPRMSVRGWVSVEMSVNNRPYSHKTKILIVHPGRVSKGEKLHLPYMGKGQGWNETATTQLSLHWNSTLLTDNEYANVNISLMGYKEDNNGITWANLRSIGTVRASSGQFTFQTNDINCIGSVCDEYEIGIVMAELQDIKQAKFYRFIVSKVITLGFFVNNAMVMNLGENWPSQKCKTWYDQDRQDMSWLNNVVRCPCTLVQALSDVGNFHADFGCYLYDNRTTKCRFHEGSVHCVRSVHPSQTGAGNQCCYDAGGNLRYSSDSFQGSTPDRSHAAGAYPYGKTGLVPDMSHWVKDVVTFYQCCLWNDYRKCDYYMDQRSTRDCKGYNPPTPAMLFGQGHIETFDGMHQRMCGHGDFLLMKTTLPDTSVVTVQGRFYENVFPKIVGETGNTSVMLTNVGIRVVLGGSTETVEIRLKLPTADRSARKIDVLVNQQYHFFDNKQSYWQDFKSFIVANTDETGMESNFTVILQDGLAIQVADCDRTLCVVVIAPPSLQGKVQGLLGNFNGNATDDLLNVNHTVAAQIDNHSLDDLTLYQLFKYPWAAQKDESVLPMYVDPSYNPPICSIEQPKRQALQECHNNKPCMFDYRATGDKEIAMKTKSMSMRIHELRRFLAPVRTCGLLNVPKSIKSNTNYSLGQTVTIESCRQGHLQGDDKTYRCSPTGENTQTWSPSVNAKCSGKGQYRSPTNPVTDENVEYSASYSRSHKPTRVPTDEGKK</sequence>
<feature type="chain" id="PRO_5035862878" evidence="7">
    <location>
        <begin position="19"/>
        <end position="1950"/>
    </location>
</feature>
<evidence type="ECO:0000256" key="7">
    <source>
        <dbReference type="SAM" id="SignalP"/>
    </source>
</evidence>
<comment type="subcellular location">
    <subcellularLocation>
        <location evidence="1">Membrane</location>
    </subcellularLocation>
</comment>
<dbReference type="EMBL" id="CAJPWZ010002309">
    <property type="protein sequence ID" value="CAG2235139.1"/>
    <property type="molecule type" value="Genomic_DNA"/>
</dbReference>
<dbReference type="GO" id="GO:0016020">
    <property type="term" value="C:membrane"/>
    <property type="evidence" value="ECO:0007669"/>
    <property type="project" value="UniProtKB-SubCell"/>
</dbReference>
<evidence type="ECO:0000256" key="2">
    <source>
        <dbReference type="ARBA" id="ARBA00022692"/>
    </source>
</evidence>
<dbReference type="PROSITE" id="PS50856">
    <property type="entry name" value="AMOP"/>
    <property type="match status" value="2"/>
</dbReference>
<dbReference type="PROSITE" id="PS51233">
    <property type="entry name" value="VWFD"/>
    <property type="match status" value="2"/>
</dbReference>
<feature type="domain" description="AMOP" evidence="8">
    <location>
        <begin position="1401"/>
        <end position="1552"/>
    </location>
</feature>
<dbReference type="InterPro" id="IPR005533">
    <property type="entry name" value="AMOP_dom"/>
</dbReference>
<evidence type="ECO:0000256" key="6">
    <source>
        <dbReference type="SAM" id="MobiDB-lite"/>
    </source>
</evidence>